<keyword evidence="3" id="KW-0408">Iron</keyword>
<sequence length="124" mass="13915">MGIRHSAYAVRPHEIDLAREDPRHYIHCAAPVNDPEYDWEYAETAPDTSAVFLYLMQAWKELQELFSYVETASGRPTHPSVCYSSMAPDRADGSGLDFVGRGARENVVWAVGFGIACSHPRRSK</sequence>
<dbReference type="AlphaFoldDB" id="A0A495IGQ2"/>
<dbReference type="RefSeq" id="WP_147430144.1">
    <property type="nucleotide sequence ID" value="NZ_RBKS01000001.1"/>
</dbReference>
<dbReference type="GO" id="GO:0016491">
    <property type="term" value="F:oxidoreductase activity"/>
    <property type="evidence" value="ECO:0007669"/>
    <property type="project" value="UniProtKB-KW"/>
</dbReference>
<dbReference type="InterPro" id="IPR002057">
    <property type="entry name" value="Isopenicillin-N_synth_CS"/>
</dbReference>
<reference evidence="4 5" key="1">
    <citation type="submission" date="2018-10" db="EMBL/GenBank/DDBJ databases">
        <title>Sequencing the genomes of 1000 actinobacteria strains.</title>
        <authorList>
            <person name="Klenk H.-P."/>
        </authorList>
    </citation>
    <scope>NUCLEOTIDE SEQUENCE [LARGE SCALE GENOMIC DNA]</scope>
    <source>
        <strain evidence="4 5">DSM 17894</strain>
    </source>
</reference>
<name>A0A495IGQ2_9MICO</name>
<evidence type="ECO:0000256" key="2">
    <source>
        <dbReference type="ARBA" id="ARBA00023002"/>
    </source>
</evidence>
<dbReference type="GO" id="GO:0005506">
    <property type="term" value="F:iron ion binding"/>
    <property type="evidence" value="ECO:0007669"/>
    <property type="project" value="InterPro"/>
</dbReference>
<protein>
    <submittedName>
        <fullName evidence="4">Uncharacterized protein</fullName>
    </submittedName>
</protein>
<evidence type="ECO:0000256" key="1">
    <source>
        <dbReference type="ARBA" id="ARBA00008056"/>
    </source>
</evidence>
<evidence type="ECO:0000313" key="4">
    <source>
        <dbReference type="EMBL" id="RKR74939.1"/>
    </source>
</evidence>
<evidence type="ECO:0000256" key="3">
    <source>
        <dbReference type="ARBA" id="ARBA00023004"/>
    </source>
</evidence>
<keyword evidence="2" id="KW-0560">Oxidoreductase</keyword>
<dbReference type="OrthoDB" id="3731972at2"/>
<gene>
    <name evidence="4" type="ORF">C8E83_2073</name>
</gene>
<comment type="similarity">
    <text evidence="1">Belongs to the iron/ascorbate-dependent oxidoreductase family.</text>
</comment>
<dbReference type="PROSITE" id="PS00185">
    <property type="entry name" value="IPNS_1"/>
    <property type="match status" value="1"/>
</dbReference>
<proteinExistence type="inferred from homology"/>
<keyword evidence="5" id="KW-1185">Reference proteome</keyword>
<evidence type="ECO:0000313" key="5">
    <source>
        <dbReference type="Proteomes" id="UP000280008"/>
    </source>
</evidence>
<accession>A0A495IGQ2</accession>
<organism evidence="4 5">
    <name type="scientific">Frondihabitans australicus</name>
    <dbReference type="NCBI Taxonomy" id="386892"/>
    <lineage>
        <taxon>Bacteria</taxon>
        <taxon>Bacillati</taxon>
        <taxon>Actinomycetota</taxon>
        <taxon>Actinomycetes</taxon>
        <taxon>Micrococcales</taxon>
        <taxon>Microbacteriaceae</taxon>
        <taxon>Frondihabitans</taxon>
    </lineage>
</organism>
<dbReference type="Proteomes" id="UP000280008">
    <property type="component" value="Unassembled WGS sequence"/>
</dbReference>
<comment type="caution">
    <text evidence="4">The sequence shown here is derived from an EMBL/GenBank/DDBJ whole genome shotgun (WGS) entry which is preliminary data.</text>
</comment>
<dbReference type="EMBL" id="RBKS01000001">
    <property type="protein sequence ID" value="RKR74939.1"/>
    <property type="molecule type" value="Genomic_DNA"/>
</dbReference>